<dbReference type="InterPro" id="IPR018253">
    <property type="entry name" value="DnaJ_domain_CS"/>
</dbReference>
<dbReference type="PANTHER" id="PTHR44924">
    <property type="entry name" value="DNAJ SUBFAMILY A MEMBER 2"/>
    <property type="match status" value="1"/>
</dbReference>
<dbReference type="AlphaFoldDB" id="A0A4T0JGC1"/>
<evidence type="ECO:0000259" key="1">
    <source>
        <dbReference type="PROSITE" id="PS50076"/>
    </source>
</evidence>
<evidence type="ECO:0000313" key="2">
    <source>
        <dbReference type="EMBL" id="TIB41963.1"/>
    </source>
</evidence>
<sequence>MQQMPKSRKLIVSGVSRCDVWCMLTGTPGKHALTSHPDKNMGDPQAEEKFKTLSEAYQILSNPDTRKRYDNNGYNIAEISGNQSFTDPETLFSTFFGGGRFKDLVGEISIGAEMREALREHAEIEASKSFTVEDKTREKTRLSQTKIAKAQVSALEREKRVNTLLHNLIMKLSIHTEALESVHVDASYRALSEIEATTLSSESFGWEMVQTLGAVYVNKSRAWLSSHNPDWRSGWGLGGWMQNAKGQYAVFSESISTLNAAIELKKSFDALANAEKDGVGIDERRVLEDDAADKGLKALFKGTSLEIQSVVREVCDKLLDDADTVTLHRRAKALLILGQAFCSVERHRNALTDEYEYRTPQPQQIDG</sequence>
<dbReference type="EMBL" id="SPOI01000013">
    <property type="protein sequence ID" value="TIB41963.1"/>
    <property type="molecule type" value="Genomic_DNA"/>
</dbReference>
<dbReference type="Pfam" id="PF14308">
    <property type="entry name" value="DnaJ-X"/>
    <property type="match status" value="1"/>
</dbReference>
<comment type="caution">
    <text evidence="2">The sequence shown here is derived from an EMBL/GenBank/DDBJ whole genome shotgun (WGS) entry which is preliminary data.</text>
</comment>
<feature type="domain" description="J" evidence="1">
    <location>
        <begin position="1"/>
        <end position="73"/>
    </location>
</feature>
<organism evidence="2 3">
    <name type="scientific">Wallemia ichthyophaga</name>
    <dbReference type="NCBI Taxonomy" id="245174"/>
    <lineage>
        <taxon>Eukaryota</taxon>
        <taxon>Fungi</taxon>
        <taxon>Dikarya</taxon>
        <taxon>Basidiomycota</taxon>
        <taxon>Wallemiomycotina</taxon>
        <taxon>Wallemiomycetes</taxon>
        <taxon>Wallemiales</taxon>
        <taxon>Wallemiaceae</taxon>
        <taxon>Wallemia</taxon>
    </lineage>
</organism>
<dbReference type="PROSITE" id="PS00636">
    <property type="entry name" value="DNAJ_1"/>
    <property type="match status" value="1"/>
</dbReference>
<protein>
    <recommendedName>
        <fullName evidence="1">J domain-containing protein</fullName>
    </recommendedName>
</protein>
<dbReference type="InterPro" id="IPR026894">
    <property type="entry name" value="DnaJ_X"/>
</dbReference>
<proteinExistence type="predicted"/>
<name>A0A4T0JGC1_WALIC</name>
<dbReference type="PRINTS" id="PR00625">
    <property type="entry name" value="JDOMAIN"/>
</dbReference>
<dbReference type="InterPro" id="IPR036869">
    <property type="entry name" value="J_dom_sf"/>
</dbReference>
<dbReference type="InterPro" id="IPR001623">
    <property type="entry name" value="DnaJ_domain"/>
</dbReference>
<dbReference type="Pfam" id="PF00226">
    <property type="entry name" value="DnaJ"/>
    <property type="match status" value="1"/>
</dbReference>
<dbReference type="PROSITE" id="PS50076">
    <property type="entry name" value="DNAJ_2"/>
    <property type="match status" value="1"/>
</dbReference>
<dbReference type="PANTHER" id="PTHR44924:SF1">
    <property type="entry name" value="DNAJ SUBFAMILY A MEMBER 2"/>
    <property type="match status" value="1"/>
</dbReference>
<dbReference type="Gene3D" id="1.10.287.110">
    <property type="entry name" value="DnaJ domain"/>
    <property type="match status" value="1"/>
</dbReference>
<accession>A0A4T0JGC1</accession>
<dbReference type="SUPFAM" id="SSF46565">
    <property type="entry name" value="Chaperone J-domain"/>
    <property type="match status" value="1"/>
</dbReference>
<gene>
    <name evidence="2" type="ORF">E3P86_00584</name>
</gene>
<evidence type="ECO:0000313" key="3">
    <source>
        <dbReference type="Proteomes" id="UP000310689"/>
    </source>
</evidence>
<dbReference type="CDD" id="cd06257">
    <property type="entry name" value="DnaJ"/>
    <property type="match status" value="1"/>
</dbReference>
<reference evidence="2 3" key="1">
    <citation type="submission" date="2019-03" db="EMBL/GenBank/DDBJ databases">
        <title>Sequencing 23 genomes of Wallemia ichthyophaga.</title>
        <authorList>
            <person name="Gostincar C."/>
        </authorList>
    </citation>
    <scope>NUCLEOTIDE SEQUENCE [LARGE SCALE GENOMIC DNA]</scope>
    <source>
        <strain evidence="2 3">EXF-6200</strain>
    </source>
</reference>
<dbReference type="Proteomes" id="UP000310689">
    <property type="component" value="Unassembled WGS sequence"/>
</dbReference>